<name>A0A448WUB7_9PLAT</name>
<organism evidence="1 2">
    <name type="scientific">Protopolystoma xenopodis</name>
    <dbReference type="NCBI Taxonomy" id="117903"/>
    <lineage>
        <taxon>Eukaryota</taxon>
        <taxon>Metazoa</taxon>
        <taxon>Spiralia</taxon>
        <taxon>Lophotrochozoa</taxon>
        <taxon>Platyhelminthes</taxon>
        <taxon>Monogenea</taxon>
        <taxon>Polyopisthocotylea</taxon>
        <taxon>Polystomatidea</taxon>
        <taxon>Polystomatidae</taxon>
        <taxon>Protopolystoma</taxon>
    </lineage>
</organism>
<evidence type="ECO:0000313" key="2">
    <source>
        <dbReference type="Proteomes" id="UP000784294"/>
    </source>
</evidence>
<comment type="caution">
    <text evidence="1">The sequence shown here is derived from an EMBL/GenBank/DDBJ whole genome shotgun (WGS) entry which is preliminary data.</text>
</comment>
<accession>A0A448WUB7</accession>
<gene>
    <name evidence="1" type="ORF">PXEA_LOCUS13823</name>
</gene>
<keyword evidence="2" id="KW-1185">Reference proteome</keyword>
<reference evidence="1" key="1">
    <citation type="submission" date="2018-11" db="EMBL/GenBank/DDBJ databases">
        <authorList>
            <consortium name="Pathogen Informatics"/>
        </authorList>
    </citation>
    <scope>NUCLEOTIDE SEQUENCE</scope>
</reference>
<sequence>MMTMMMMMRTMMMRQEQVKMGYAYLVDRLLLEHFN</sequence>
<dbReference type="Proteomes" id="UP000784294">
    <property type="component" value="Unassembled WGS sequence"/>
</dbReference>
<dbReference type="EMBL" id="CAAALY010046153">
    <property type="protein sequence ID" value="VEL20383.1"/>
    <property type="molecule type" value="Genomic_DNA"/>
</dbReference>
<proteinExistence type="predicted"/>
<dbReference type="AlphaFoldDB" id="A0A448WUB7"/>
<evidence type="ECO:0000313" key="1">
    <source>
        <dbReference type="EMBL" id="VEL20383.1"/>
    </source>
</evidence>
<protein>
    <submittedName>
        <fullName evidence="1">Uncharacterized protein</fullName>
    </submittedName>
</protein>